<reference evidence="2 3" key="1">
    <citation type="journal article" date="2019" name="Int. J. Syst. Evol. Microbiol.">
        <title>The Global Catalogue of Microorganisms (GCM) 10K type strain sequencing project: providing services to taxonomists for standard genome sequencing and annotation.</title>
        <authorList>
            <consortium name="The Broad Institute Genomics Platform"/>
            <consortium name="The Broad Institute Genome Sequencing Center for Infectious Disease"/>
            <person name="Wu L."/>
            <person name="Ma J."/>
        </authorList>
    </citation>
    <scope>NUCLEOTIDE SEQUENCE [LARGE SCALE GENOMIC DNA]</scope>
    <source>
        <strain evidence="2 3">JCM 14924</strain>
    </source>
</reference>
<gene>
    <name evidence="2" type="ORF">GCM10009787_34540</name>
</gene>
<name>A0ABN3BKA1_9ACTN</name>
<feature type="compositionally biased region" description="Basic residues" evidence="1">
    <location>
        <begin position="119"/>
        <end position="129"/>
    </location>
</feature>
<evidence type="ECO:0000313" key="2">
    <source>
        <dbReference type="EMBL" id="GAA2197184.1"/>
    </source>
</evidence>
<protein>
    <recommendedName>
        <fullName evidence="4">Secreted protein</fullName>
    </recommendedName>
</protein>
<organism evidence="2 3">
    <name type="scientific">Streptomyces bangladeshensis</name>
    <dbReference type="NCBI Taxonomy" id="295352"/>
    <lineage>
        <taxon>Bacteria</taxon>
        <taxon>Bacillati</taxon>
        <taxon>Actinomycetota</taxon>
        <taxon>Actinomycetes</taxon>
        <taxon>Kitasatosporales</taxon>
        <taxon>Streptomycetaceae</taxon>
        <taxon>Streptomyces</taxon>
    </lineage>
</organism>
<comment type="caution">
    <text evidence="2">The sequence shown here is derived from an EMBL/GenBank/DDBJ whole genome shotgun (WGS) entry which is preliminary data.</text>
</comment>
<evidence type="ECO:0000313" key="3">
    <source>
        <dbReference type="Proteomes" id="UP001501391"/>
    </source>
</evidence>
<proteinExistence type="predicted"/>
<feature type="region of interest" description="Disordered" evidence="1">
    <location>
        <begin position="96"/>
        <end position="135"/>
    </location>
</feature>
<keyword evidence="3" id="KW-1185">Reference proteome</keyword>
<dbReference type="EMBL" id="BAAAOQ010000010">
    <property type="protein sequence ID" value="GAA2197184.1"/>
    <property type="molecule type" value="Genomic_DNA"/>
</dbReference>
<evidence type="ECO:0008006" key="4">
    <source>
        <dbReference type="Google" id="ProtNLM"/>
    </source>
</evidence>
<accession>A0ABN3BKA1</accession>
<evidence type="ECO:0000256" key="1">
    <source>
        <dbReference type="SAM" id="MobiDB-lite"/>
    </source>
</evidence>
<sequence>MLTGVVAGGVVLWSRAVAVAVADAGSCVAVAGPPVVAGGAEVVEAGSGGAVSDGVKDGADGGVLVDRDGDGDGVLLGVGPGLVIGRGGAVGRSPVWPCGHRNSPRPSPATARTEPAVRRAARTRRRARTPARSASRCRASKGAGCRSCCMSCVSCRSK</sequence>
<dbReference type="Proteomes" id="UP001501391">
    <property type="component" value="Unassembled WGS sequence"/>
</dbReference>